<dbReference type="RefSeq" id="WP_152969328.1">
    <property type="nucleotide sequence ID" value="NZ_LAQT01000037.1"/>
</dbReference>
<feature type="chain" id="PRO_5005863271" evidence="1">
    <location>
        <begin position="28"/>
        <end position="557"/>
    </location>
</feature>
<keyword evidence="3" id="KW-1185">Reference proteome</keyword>
<dbReference type="Proteomes" id="UP000037939">
    <property type="component" value="Unassembled WGS sequence"/>
</dbReference>
<dbReference type="EMBL" id="LAQT01000037">
    <property type="protein sequence ID" value="KPC49319.1"/>
    <property type="molecule type" value="Genomic_DNA"/>
</dbReference>
<dbReference type="AlphaFoldDB" id="A0A0N0XHR5"/>
<reference evidence="2 3" key="1">
    <citation type="submission" date="2015-07" db="EMBL/GenBank/DDBJ databases">
        <title>Draft genome sequence of the Amantichitinum ursilacus IGB-41, a new chitin-degrading bacterium.</title>
        <authorList>
            <person name="Kirstahler P."/>
            <person name="Guenther M."/>
            <person name="Grumaz C."/>
            <person name="Rupp S."/>
            <person name="Zibek S."/>
            <person name="Sohn K."/>
        </authorList>
    </citation>
    <scope>NUCLEOTIDE SEQUENCE [LARGE SCALE GENOMIC DNA]</scope>
    <source>
        <strain evidence="2 3">IGB-41</strain>
    </source>
</reference>
<gene>
    <name evidence="2" type="ORF">WG78_20530</name>
</gene>
<evidence type="ECO:0000313" key="3">
    <source>
        <dbReference type="Proteomes" id="UP000037939"/>
    </source>
</evidence>
<organism evidence="2 3">
    <name type="scientific">Amantichitinum ursilacus</name>
    <dbReference type="NCBI Taxonomy" id="857265"/>
    <lineage>
        <taxon>Bacteria</taxon>
        <taxon>Pseudomonadati</taxon>
        <taxon>Pseudomonadota</taxon>
        <taxon>Betaproteobacteria</taxon>
        <taxon>Neisseriales</taxon>
        <taxon>Chitinibacteraceae</taxon>
        <taxon>Amantichitinum</taxon>
    </lineage>
</organism>
<dbReference type="OrthoDB" id="5699193at2"/>
<keyword evidence="1" id="KW-0732">Signal</keyword>
<dbReference type="PATRIC" id="fig|857265.3.peg.4204"/>
<accession>A0A0N0XHR5</accession>
<proteinExistence type="predicted"/>
<evidence type="ECO:0000313" key="2">
    <source>
        <dbReference type="EMBL" id="KPC49319.1"/>
    </source>
</evidence>
<evidence type="ECO:0000256" key="1">
    <source>
        <dbReference type="SAM" id="SignalP"/>
    </source>
</evidence>
<sequence>MRPLCFIARHGLALALIVLLHASSAIRSPTDGAGWISGRITYDFVPVRGDAAGGALLDYAATQVKPVRHVTVEAIDATGRVRGRAVTGEDGRYRLQAPAATQLHLRIKSEINNRTAQGVSWRYAVRDNTSAGFAHGGDAAALYMLRSKTFSSADHAQVVHVHAGSGWTGTRYGAARAAAPFAILDQIDTAASVLASAYPGGELPPLNVFWSARNRPSVGNPAVGEIGEAHYQPSGAAPGLYLSGREDVDTDEYDRSVLLHEYGHYVISTLSRIDILGGTHNIGAVLEPGFALSEAWANAFSSMVRGSVEHQDTMGVGQREGWSSSLVTLSPDMARGWYSEVALGYVLHQLYGAVGLRPLLDTWTAQRQGSPAWSSIYAFATPLRARLDSAGQQRLDQLLQDIGVINAAQLDVWGSREHHLDPALLSTPSDASAVRALLFPLNPELSARAQPLCFSTRFGRDNKQGNARFGHFVAARPGRWRLRLTPTQRAAWPLRRQILVSLRTENGDVYEAFALARRPGRFELDIRQAGIYNVLLELKPNGPDIARPVCFAVRVSR</sequence>
<dbReference type="SUPFAM" id="SSF55486">
    <property type="entry name" value="Metalloproteases ('zincins'), catalytic domain"/>
    <property type="match status" value="1"/>
</dbReference>
<name>A0A0N0XHR5_9NEIS</name>
<protein>
    <submittedName>
        <fullName evidence="2">Uncharacterized protein</fullName>
    </submittedName>
</protein>
<comment type="caution">
    <text evidence="2">The sequence shown here is derived from an EMBL/GenBank/DDBJ whole genome shotgun (WGS) entry which is preliminary data.</text>
</comment>
<dbReference type="STRING" id="857265.WG78_20530"/>
<feature type="signal peptide" evidence="1">
    <location>
        <begin position="1"/>
        <end position="27"/>
    </location>
</feature>